<keyword evidence="2" id="KW-1185">Reference proteome</keyword>
<evidence type="ECO:0000313" key="1">
    <source>
        <dbReference type="EMBL" id="MCD1608611.1"/>
    </source>
</evidence>
<dbReference type="EMBL" id="JAINWF010000006">
    <property type="protein sequence ID" value="MCD1608611.1"/>
    <property type="molecule type" value="Genomic_DNA"/>
</dbReference>
<organism evidence="1 2">
    <name type="scientific">Stutzerimonas kunmingensis</name>
    <dbReference type="NCBI Taxonomy" id="1211807"/>
    <lineage>
        <taxon>Bacteria</taxon>
        <taxon>Pseudomonadati</taxon>
        <taxon>Pseudomonadota</taxon>
        <taxon>Gammaproteobacteria</taxon>
        <taxon>Pseudomonadales</taxon>
        <taxon>Pseudomonadaceae</taxon>
        <taxon>Stutzerimonas</taxon>
    </lineage>
</organism>
<evidence type="ECO:0000313" key="2">
    <source>
        <dbReference type="Proteomes" id="UP001138989"/>
    </source>
</evidence>
<dbReference type="Proteomes" id="UP001138989">
    <property type="component" value="Unassembled WGS sequence"/>
</dbReference>
<protein>
    <submittedName>
        <fullName evidence="1">Uncharacterized protein</fullName>
    </submittedName>
</protein>
<gene>
    <name evidence="1" type="ORF">K7H17_12110</name>
</gene>
<dbReference type="RefSeq" id="WP_230697689.1">
    <property type="nucleotide sequence ID" value="NZ_JAINWF010000006.1"/>
</dbReference>
<reference evidence="1" key="1">
    <citation type="submission" date="2021-08" db="EMBL/GenBank/DDBJ databases">
        <title>Isolation and characterization of neutrophilic mixotrophic iron-oxidizing bacteria from deep-sea hydrothermal vents.</title>
        <authorList>
            <person name="He Y."/>
        </authorList>
    </citation>
    <scope>NUCLEOTIDE SEQUENCE</scope>
    <source>
        <strain evidence="1">IOP_13</strain>
    </source>
</reference>
<dbReference type="AlphaFoldDB" id="A0A9X1N661"/>
<name>A0A9X1N661_9GAMM</name>
<sequence length="152" mass="17933">MTFLQKIYIAIAVFFDSLKYRGLSLDDHKRIARLIIRDGGADNIRWHMRVWDDNGDPDQYIEDVIDAYELVVQSAYKSIIENLEFSYDQHRHLSFSSFKLWASENPGLLLMRAGFDYNKIAVRYALSKSSGYKDYAFYRAREAKEWRQSKQA</sequence>
<proteinExistence type="predicted"/>
<accession>A0A9X1N661</accession>
<comment type="caution">
    <text evidence="1">The sequence shown here is derived from an EMBL/GenBank/DDBJ whole genome shotgun (WGS) entry which is preliminary data.</text>
</comment>